<dbReference type="InterPro" id="IPR036890">
    <property type="entry name" value="HATPase_C_sf"/>
</dbReference>
<dbReference type="Proteomes" id="UP000295468">
    <property type="component" value="Unassembled WGS sequence"/>
</dbReference>
<dbReference type="PROSITE" id="PS50112">
    <property type="entry name" value="PAS"/>
    <property type="match status" value="1"/>
</dbReference>
<dbReference type="InterPro" id="IPR005467">
    <property type="entry name" value="His_kinase_dom"/>
</dbReference>
<dbReference type="CDD" id="cd00082">
    <property type="entry name" value="HisKA"/>
    <property type="match status" value="1"/>
</dbReference>
<evidence type="ECO:0000313" key="10">
    <source>
        <dbReference type="EMBL" id="TDQ30909.1"/>
    </source>
</evidence>
<keyword evidence="7" id="KW-1133">Transmembrane helix</keyword>
<dbReference type="Gene3D" id="3.30.450.20">
    <property type="entry name" value="PAS domain"/>
    <property type="match status" value="3"/>
</dbReference>
<dbReference type="Pfam" id="PF00512">
    <property type="entry name" value="HisKA"/>
    <property type="match status" value="1"/>
</dbReference>
<evidence type="ECO:0000256" key="3">
    <source>
        <dbReference type="ARBA" id="ARBA00022553"/>
    </source>
</evidence>
<feature type="transmembrane region" description="Helical" evidence="7">
    <location>
        <begin position="187"/>
        <end position="208"/>
    </location>
</feature>
<dbReference type="SMART" id="SM00387">
    <property type="entry name" value="HATPase_c"/>
    <property type="match status" value="1"/>
</dbReference>
<accession>A0A4R6TMF5</accession>
<evidence type="ECO:0000259" key="8">
    <source>
        <dbReference type="PROSITE" id="PS50109"/>
    </source>
</evidence>
<dbReference type="PRINTS" id="PR00344">
    <property type="entry name" value="BCTRLSENSOR"/>
</dbReference>
<keyword evidence="6" id="KW-0175">Coiled coil</keyword>
<dbReference type="RefSeq" id="WP_133643780.1">
    <property type="nucleotide sequence ID" value="NZ_SNYI01000002.1"/>
</dbReference>
<proteinExistence type="predicted"/>
<dbReference type="InterPro" id="IPR003661">
    <property type="entry name" value="HisK_dim/P_dom"/>
</dbReference>
<dbReference type="FunFam" id="3.30.565.10:FF:000006">
    <property type="entry name" value="Sensor histidine kinase WalK"/>
    <property type="match status" value="1"/>
</dbReference>
<dbReference type="InterPro" id="IPR035965">
    <property type="entry name" value="PAS-like_dom_sf"/>
</dbReference>
<dbReference type="CDD" id="cd00130">
    <property type="entry name" value="PAS"/>
    <property type="match status" value="1"/>
</dbReference>
<dbReference type="PANTHER" id="PTHR43304">
    <property type="entry name" value="PHYTOCHROME-LIKE PROTEIN CPH1"/>
    <property type="match status" value="1"/>
</dbReference>
<dbReference type="AlphaFoldDB" id="A0A4R6TMF5"/>
<reference evidence="10 11" key="1">
    <citation type="submission" date="2019-03" db="EMBL/GenBank/DDBJ databases">
        <title>Genomic Encyclopedia of Archaeal and Bacterial Type Strains, Phase II (KMG-II): from individual species to whole genera.</title>
        <authorList>
            <person name="Goeker M."/>
        </authorList>
    </citation>
    <scope>NUCLEOTIDE SEQUENCE [LARGE SCALE GENOMIC DNA]</scope>
    <source>
        <strain evidence="10 11">DSM 18435</strain>
    </source>
</reference>
<dbReference type="Gene3D" id="1.10.287.130">
    <property type="match status" value="1"/>
</dbReference>
<dbReference type="InterPro" id="IPR004358">
    <property type="entry name" value="Sig_transdc_His_kin-like_C"/>
</dbReference>
<dbReference type="SMART" id="SM00388">
    <property type="entry name" value="HisKA"/>
    <property type="match status" value="1"/>
</dbReference>
<keyword evidence="3" id="KW-0597">Phosphoprotein</keyword>
<dbReference type="EC" id="2.7.13.3" evidence="2"/>
<evidence type="ECO:0000256" key="4">
    <source>
        <dbReference type="ARBA" id="ARBA00022679"/>
    </source>
</evidence>
<keyword evidence="4" id="KW-0808">Transferase</keyword>
<keyword evidence="7" id="KW-0472">Membrane</keyword>
<dbReference type="InterPro" id="IPR036097">
    <property type="entry name" value="HisK_dim/P_sf"/>
</dbReference>
<dbReference type="InterPro" id="IPR000014">
    <property type="entry name" value="PAS"/>
</dbReference>
<sequence>MNLSNSENTRTRRAPFRLGVAIAVVLLLLIAGITFRQIKNLQRSADLVSLSFQVDKEINNLFSMYNIMESAQFRSVIVRDSSFQLSYEDYRQQSESSLKKLYQLTETVPENQRTLDSVTVIKDKLHASLTKINSQLPAFNSQDREILQEVRTADSLLHKLRQLKIKLVLKKESLLQERLSAYQSQSFITHLTSLLLAIFSLIVFIIFFKIIDEDRKSIIRAETFLQSILKNTDNIINYYEPIYDRDGRIHDFRVVFANDSNKTHMGMAPESMIGKEVSKIFPFLLLNGELDELINSFKEQKRIAFDRQIAANGKKMWFASVVRPLSNGLLIIARNSTEEKNSEEKLIRLNQELKERNKDLDDTRKLLKVILESTDNTINHYEAVYDEQGKVIDFRILYVTENISNYIDFTAQEVIGKLVSEVYPMTIESGSFEVMLNCINTQQKEVIERKYVYQNKDLWFRTTLQPINNRLTATASNITHIKEAEKHLLHLNEELQIQNSILSNAEGMAKIGSYIWDVSQDTLRISDNFYHLLDREVGSVDPTIDSFMNIVHSEDKAIFKAKAEKAISSLQSLEHTFRVVTNQGNIKYLKIFGQFMHSKKDPVMIGVAQDVTKQIKSERNLINRNRELKRSNAELESFNRVASHDLQEPLRKIQMFISRINDLDGVSKRSQNYFEKITQAADRMQTLIKNLLTYSRIDSAIEKIEEVDLNKVMENIQDNLSVQIKESGMQLEVDDSLPSVQAVPFQMEQLFNNLISNAIKYRSPDRKPQVVVRSELVRRESINAAFTKLARKYYLITVEDNGIGFKQENADRIFEIFQRLHYQPEYKGTGIGLAICKKIVENHRGYIQAFGKEGEGSSFQIYLPFTTSTNGAPLKGRKQEEEEQYN</sequence>
<evidence type="ECO:0000256" key="1">
    <source>
        <dbReference type="ARBA" id="ARBA00000085"/>
    </source>
</evidence>
<evidence type="ECO:0000256" key="6">
    <source>
        <dbReference type="SAM" id="Coils"/>
    </source>
</evidence>
<dbReference type="InterPro" id="IPR013656">
    <property type="entry name" value="PAS_4"/>
</dbReference>
<keyword evidence="7" id="KW-0812">Transmembrane</keyword>
<comment type="caution">
    <text evidence="10">The sequence shown here is derived from an EMBL/GenBank/DDBJ whole genome shotgun (WGS) entry which is preliminary data.</text>
</comment>
<dbReference type="InterPro" id="IPR013655">
    <property type="entry name" value="PAS_fold_3"/>
</dbReference>
<dbReference type="InterPro" id="IPR003594">
    <property type="entry name" value="HATPase_dom"/>
</dbReference>
<evidence type="ECO:0000256" key="2">
    <source>
        <dbReference type="ARBA" id="ARBA00012438"/>
    </source>
</evidence>
<feature type="transmembrane region" description="Helical" evidence="7">
    <location>
        <begin position="16"/>
        <end position="35"/>
    </location>
</feature>
<dbReference type="Pfam" id="PF08447">
    <property type="entry name" value="PAS_3"/>
    <property type="match status" value="1"/>
</dbReference>
<dbReference type="SUPFAM" id="SSF55874">
    <property type="entry name" value="ATPase domain of HSP90 chaperone/DNA topoisomerase II/histidine kinase"/>
    <property type="match status" value="1"/>
</dbReference>
<dbReference type="SUPFAM" id="SSF47384">
    <property type="entry name" value="Homodimeric domain of signal transducing histidine kinase"/>
    <property type="match status" value="1"/>
</dbReference>
<evidence type="ECO:0000256" key="5">
    <source>
        <dbReference type="ARBA" id="ARBA00022777"/>
    </source>
</evidence>
<dbReference type="SUPFAM" id="SSF55785">
    <property type="entry name" value="PYP-like sensor domain (PAS domain)"/>
    <property type="match status" value="3"/>
</dbReference>
<dbReference type="PANTHER" id="PTHR43304:SF1">
    <property type="entry name" value="PAC DOMAIN-CONTAINING PROTEIN"/>
    <property type="match status" value="1"/>
</dbReference>
<feature type="domain" description="PAS" evidence="9">
    <location>
        <begin position="363"/>
        <end position="417"/>
    </location>
</feature>
<keyword evidence="11" id="KW-1185">Reference proteome</keyword>
<evidence type="ECO:0000313" key="11">
    <source>
        <dbReference type="Proteomes" id="UP000295468"/>
    </source>
</evidence>
<evidence type="ECO:0000256" key="7">
    <source>
        <dbReference type="SAM" id="Phobius"/>
    </source>
</evidence>
<evidence type="ECO:0000259" key="9">
    <source>
        <dbReference type="PROSITE" id="PS50112"/>
    </source>
</evidence>
<gene>
    <name evidence="10" type="ORF">CLV82_1606</name>
</gene>
<protein>
    <recommendedName>
        <fullName evidence="2">histidine kinase</fullName>
        <ecNumber evidence="2">2.7.13.3</ecNumber>
    </recommendedName>
</protein>
<dbReference type="GO" id="GO:0000155">
    <property type="term" value="F:phosphorelay sensor kinase activity"/>
    <property type="evidence" value="ECO:0007669"/>
    <property type="project" value="InterPro"/>
</dbReference>
<dbReference type="PROSITE" id="PS50109">
    <property type="entry name" value="HIS_KIN"/>
    <property type="match status" value="1"/>
</dbReference>
<keyword evidence="5" id="KW-0418">Kinase</keyword>
<feature type="domain" description="Histidine kinase" evidence="8">
    <location>
        <begin position="641"/>
        <end position="867"/>
    </location>
</feature>
<dbReference type="Gene3D" id="3.30.565.10">
    <property type="entry name" value="Histidine kinase-like ATPase, C-terminal domain"/>
    <property type="match status" value="1"/>
</dbReference>
<comment type="catalytic activity">
    <reaction evidence="1">
        <text>ATP + protein L-histidine = ADP + protein N-phospho-L-histidine.</text>
        <dbReference type="EC" id="2.7.13.3"/>
    </reaction>
</comment>
<dbReference type="InterPro" id="IPR052162">
    <property type="entry name" value="Sensor_kinase/Photoreceptor"/>
</dbReference>
<dbReference type="NCBIfam" id="TIGR00229">
    <property type="entry name" value="sensory_box"/>
    <property type="match status" value="1"/>
</dbReference>
<feature type="coiled-coil region" evidence="6">
    <location>
        <begin position="339"/>
        <end position="370"/>
    </location>
</feature>
<dbReference type="Pfam" id="PF13426">
    <property type="entry name" value="PAS_9"/>
    <property type="match status" value="1"/>
</dbReference>
<organism evidence="10 11">
    <name type="scientific">Zeaxanthinibacter enoshimensis</name>
    <dbReference type="NCBI Taxonomy" id="392009"/>
    <lineage>
        <taxon>Bacteria</taxon>
        <taxon>Pseudomonadati</taxon>
        <taxon>Bacteroidota</taxon>
        <taxon>Flavobacteriia</taxon>
        <taxon>Flavobacteriales</taxon>
        <taxon>Flavobacteriaceae</taxon>
        <taxon>Zeaxanthinibacter</taxon>
    </lineage>
</organism>
<dbReference type="OrthoDB" id="9124519at2"/>
<dbReference type="Pfam" id="PF08448">
    <property type="entry name" value="PAS_4"/>
    <property type="match status" value="1"/>
</dbReference>
<dbReference type="EMBL" id="SNYI01000002">
    <property type="protein sequence ID" value="TDQ30909.1"/>
    <property type="molecule type" value="Genomic_DNA"/>
</dbReference>
<name>A0A4R6TMF5_9FLAO</name>
<dbReference type="Pfam" id="PF02518">
    <property type="entry name" value="HATPase_c"/>
    <property type="match status" value="1"/>
</dbReference>